<dbReference type="PROSITE" id="PS50059">
    <property type="entry name" value="FKBP_PPIASE"/>
    <property type="match status" value="1"/>
</dbReference>
<dbReference type="OrthoDB" id="1902587at2759"/>
<dbReference type="InterPro" id="IPR046357">
    <property type="entry name" value="PPIase_dom_sf"/>
</dbReference>
<comment type="caution">
    <text evidence="9">The sequence shown here is derived from an EMBL/GenBank/DDBJ whole genome shotgun (WGS) entry which is preliminary data.</text>
</comment>
<dbReference type="GO" id="GO:0005783">
    <property type="term" value="C:endoplasmic reticulum"/>
    <property type="evidence" value="ECO:0007669"/>
    <property type="project" value="TreeGrafter"/>
</dbReference>
<keyword evidence="7" id="KW-0732">Signal</keyword>
<reference evidence="9 10" key="1">
    <citation type="journal article" date="2019" name="Sci. Rep.">
        <title>A multi-omics analysis of the grapevine pathogen Lasiodiplodia theobromae reveals that temperature affects the expression of virulence- and pathogenicity-related genes.</title>
        <authorList>
            <person name="Felix C."/>
            <person name="Meneses R."/>
            <person name="Goncalves M.F.M."/>
            <person name="Tilleman L."/>
            <person name="Duarte A.S."/>
            <person name="Jorrin-Novo J.V."/>
            <person name="Van de Peer Y."/>
            <person name="Deforce D."/>
            <person name="Van Nieuwerburgh F."/>
            <person name="Esteves A.C."/>
            <person name="Alves A."/>
        </authorList>
    </citation>
    <scope>NUCLEOTIDE SEQUENCE [LARGE SCALE GENOMIC DNA]</scope>
    <source>
        <strain evidence="9 10">LA-SOL3</strain>
    </source>
</reference>
<evidence type="ECO:0000313" key="10">
    <source>
        <dbReference type="Proteomes" id="UP000325902"/>
    </source>
</evidence>
<feature type="signal peptide" evidence="7">
    <location>
        <begin position="1"/>
        <end position="16"/>
    </location>
</feature>
<evidence type="ECO:0000256" key="1">
    <source>
        <dbReference type="ARBA" id="ARBA00000971"/>
    </source>
</evidence>
<comment type="function">
    <text evidence="2">PPIases accelerate the folding of proteins. It catalyzes the cis-trans isomerization of proline imidic peptide bonds in oligopeptides.</text>
</comment>
<comment type="catalytic activity">
    <reaction evidence="1 6">
        <text>[protein]-peptidylproline (omega=180) = [protein]-peptidylproline (omega=0)</text>
        <dbReference type="Rhea" id="RHEA:16237"/>
        <dbReference type="Rhea" id="RHEA-COMP:10747"/>
        <dbReference type="Rhea" id="RHEA-COMP:10748"/>
        <dbReference type="ChEBI" id="CHEBI:83833"/>
        <dbReference type="ChEBI" id="CHEBI:83834"/>
        <dbReference type="EC" id="5.2.1.8"/>
    </reaction>
</comment>
<dbReference type="EC" id="5.2.1.8" evidence="3 6"/>
<dbReference type="InterPro" id="IPR001179">
    <property type="entry name" value="PPIase_FKBP_dom"/>
</dbReference>
<evidence type="ECO:0000313" key="9">
    <source>
        <dbReference type="EMBL" id="KAB2571767.1"/>
    </source>
</evidence>
<dbReference type="AlphaFoldDB" id="A0A5N5D2I4"/>
<keyword evidence="4 6" id="KW-0697">Rotamase</keyword>
<dbReference type="Pfam" id="PF00254">
    <property type="entry name" value="FKBP_C"/>
    <property type="match status" value="1"/>
</dbReference>
<accession>A0A5N5D2I4</accession>
<evidence type="ECO:0000256" key="3">
    <source>
        <dbReference type="ARBA" id="ARBA00013194"/>
    </source>
</evidence>
<evidence type="ECO:0000256" key="4">
    <source>
        <dbReference type="ARBA" id="ARBA00023110"/>
    </source>
</evidence>
<evidence type="ECO:0000256" key="5">
    <source>
        <dbReference type="ARBA" id="ARBA00023235"/>
    </source>
</evidence>
<name>A0A5N5D2I4_9PEZI</name>
<gene>
    <name evidence="9" type="primary">fpr2_1</name>
    <name evidence="9" type="ORF">DBV05_g9599</name>
</gene>
<dbReference type="GO" id="GO:0003755">
    <property type="term" value="F:peptidyl-prolyl cis-trans isomerase activity"/>
    <property type="evidence" value="ECO:0007669"/>
    <property type="project" value="UniProtKB-KW"/>
</dbReference>
<dbReference type="EMBL" id="VCHE01000093">
    <property type="protein sequence ID" value="KAB2571767.1"/>
    <property type="molecule type" value="Genomic_DNA"/>
</dbReference>
<evidence type="ECO:0000256" key="2">
    <source>
        <dbReference type="ARBA" id="ARBA00002388"/>
    </source>
</evidence>
<dbReference type="SUPFAM" id="SSF54534">
    <property type="entry name" value="FKBP-like"/>
    <property type="match status" value="1"/>
</dbReference>
<keyword evidence="10" id="KW-1185">Reference proteome</keyword>
<organism evidence="9 10">
    <name type="scientific">Lasiodiplodia theobromae</name>
    <dbReference type="NCBI Taxonomy" id="45133"/>
    <lineage>
        <taxon>Eukaryota</taxon>
        <taxon>Fungi</taxon>
        <taxon>Dikarya</taxon>
        <taxon>Ascomycota</taxon>
        <taxon>Pezizomycotina</taxon>
        <taxon>Dothideomycetes</taxon>
        <taxon>Dothideomycetes incertae sedis</taxon>
        <taxon>Botryosphaeriales</taxon>
        <taxon>Botryosphaeriaceae</taxon>
        <taxon>Lasiodiplodia</taxon>
    </lineage>
</organism>
<feature type="domain" description="PPIase FKBP-type" evidence="8">
    <location>
        <begin position="38"/>
        <end position="126"/>
    </location>
</feature>
<keyword evidence="5 6" id="KW-0413">Isomerase</keyword>
<dbReference type="InterPro" id="IPR044609">
    <property type="entry name" value="FKBP2/11"/>
</dbReference>
<evidence type="ECO:0000256" key="7">
    <source>
        <dbReference type="SAM" id="SignalP"/>
    </source>
</evidence>
<protein>
    <recommendedName>
        <fullName evidence="3 6">peptidylprolyl isomerase</fullName>
        <ecNumber evidence="3 6">5.2.1.8</ecNumber>
    </recommendedName>
</protein>
<proteinExistence type="predicted"/>
<dbReference type="PANTHER" id="PTHR45779">
    <property type="entry name" value="PEPTIDYLPROLYL ISOMERASE"/>
    <property type="match status" value="1"/>
</dbReference>
<evidence type="ECO:0000256" key="6">
    <source>
        <dbReference type="PROSITE-ProRule" id="PRU00277"/>
    </source>
</evidence>
<dbReference type="PANTHER" id="PTHR45779:SF7">
    <property type="entry name" value="PEPTIDYLPROLYL ISOMERASE"/>
    <property type="match status" value="1"/>
</dbReference>
<feature type="chain" id="PRO_5024818919" description="peptidylprolyl isomerase" evidence="7">
    <location>
        <begin position="17"/>
        <end position="132"/>
    </location>
</feature>
<sequence length="132" mass="14617">MRFFAALLAILPLAFALDKPLDIEVTHKVECERKTVAGDKVDVHYRGTLEKDGTEFDASYNRGQPLSFTVGKGMVIKGWDQGLLDMCPGEKRKLTIQPEWAYGSRGVGPIPANSVLIFETELVKIHGAKDEL</sequence>
<dbReference type="Proteomes" id="UP000325902">
    <property type="component" value="Unassembled WGS sequence"/>
</dbReference>
<evidence type="ECO:0000259" key="8">
    <source>
        <dbReference type="PROSITE" id="PS50059"/>
    </source>
</evidence>
<dbReference type="FunFam" id="3.10.50.40:FF:000006">
    <property type="entry name" value="Peptidyl-prolyl cis-trans isomerase"/>
    <property type="match status" value="1"/>
</dbReference>
<dbReference type="Gene3D" id="3.10.50.40">
    <property type="match status" value="1"/>
</dbReference>